<keyword evidence="5" id="KW-1185">Reference proteome</keyword>
<dbReference type="OrthoDB" id="10052741at2759"/>
<name>A0A3Q2XJI0_HIPCM</name>
<dbReference type="InterPro" id="IPR001810">
    <property type="entry name" value="F-box_dom"/>
</dbReference>
<dbReference type="PANTHER" id="PTHR16271:SF11">
    <property type="entry name" value="F-BOX ONLY PROTEIN 34"/>
    <property type="match status" value="1"/>
</dbReference>
<feature type="domain" description="F-box" evidence="3">
    <location>
        <begin position="315"/>
        <end position="367"/>
    </location>
</feature>
<accession>A0A3Q2XJI0</accession>
<dbReference type="STRING" id="109280.ENSHCOP00000000076"/>
<dbReference type="SUPFAM" id="SSF81383">
    <property type="entry name" value="F-box domain"/>
    <property type="match status" value="1"/>
</dbReference>
<sequence>MHVKPLRSELCVDLSGFRTPPRAVSGGGRRPLSAIAGNTLRGRAAPPPLSLCPAKDDPAAFLDMCAVIKPGHVREKIALFAPDPGSVRAGRAPSTRAGKVKSSRRENGDAKRRRRSAGHKNLRRDPGALPGNGPPAGASDQSLTEGAEHQVSVGAMVAFLEQRRRSGARHARLAMARMPPLPEDPESVRVSDVVAKLECLQRRDEGGSFTRPRRWVGRLLLTAGPALSPLPSPSADTRCDDPTERSPSPPPGGAAAPETPPSLGETEPPPGLLFLSAPSPPSPRIRSYESEAEQAEAADDFAEMRRRLRELLEPPPTLATLPQDVLVGVFVLLPTRTLAALKCTCRYFKSVIENYGVRPADSLWVSDPRYRDDPCKKCKRRYGRGDVSLCRWHHKPYCQALPFGPGFWLCCHRLRRDAPGCNVGLHDNRWVPACCAVGVAVCRRSADD</sequence>
<feature type="region of interest" description="Disordered" evidence="2">
    <location>
        <begin position="83"/>
        <end position="148"/>
    </location>
</feature>
<evidence type="ECO:0000259" key="3">
    <source>
        <dbReference type="PROSITE" id="PS50181"/>
    </source>
</evidence>
<evidence type="ECO:0000256" key="2">
    <source>
        <dbReference type="SAM" id="MobiDB-lite"/>
    </source>
</evidence>
<dbReference type="KEGG" id="hcq:109520415"/>
<evidence type="ECO:0000256" key="1">
    <source>
        <dbReference type="ARBA" id="ARBA00022786"/>
    </source>
</evidence>
<evidence type="ECO:0000313" key="5">
    <source>
        <dbReference type="Proteomes" id="UP000264820"/>
    </source>
</evidence>
<feature type="compositionally biased region" description="Basic residues" evidence="2">
    <location>
        <begin position="111"/>
        <end position="122"/>
    </location>
</feature>
<dbReference type="CTD" id="55030"/>
<dbReference type="OMA" id="MKNSNRY"/>
<protein>
    <submittedName>
        <fullName evidence="4">F-box protein 34</fullName>
    </submittedName>
</protein>
<dbReference type="GeneTree" id="ENSGT00530000064222"/>
<dbReference type="PANTHER" id="PTHR16271">
    <property type="entry name" value="F-BOX ONLY PROTEIN 34/46 FAMILY MEMBER"/>
    <property type="match status" value="1"/>
</dbReference>
<feature type="region of interest" description="Disordered" evidence="2">
    <location>
        <begin position="224"/>
        <end position="298"/>
    </location>
</feature>
<dbReference type="Ensembl" id="ENSHCOT00000014394.1">
    <property type="protein sequence ID" value="ENSHCOP00000000076.1"/>
    <property type="gene ID" value="ENSHCOG00000021148.1"/>
</dbReference>
<reference evidence="4" key="1">
    <citation type="submission" date="2025-08" db="UniProtKB">
        <authorList>
            <consortium name="Ensembl"/>
        </authorList>
    </citation>
    <scope>IDENTIFICATION</scope>
</reference>
<feature type="compositionally biased region" description="Low complexity" evidence="2">
    <location>
        <begin position="127"/>
        <end position="138"/>
    </location>
</feature>
<proteinExistence type="predicted"/>
<dbReference type="RefSeq" id="XP_019733180.1">
    <property type="nucleotide sequence ID" value="XM_019877621.1"/>
</dbReference>
<dbReference type="InterPro" id="IPR036047">
    <property type="entry name" value="F-box-like_dom_sf"/>
</dbReference>
<dbReference type="Proteomes" id="UP000264820">
    <property type="component" value="Unplaced"/>
</dbReference>
<reference evidence="4" key="2">
    <citation type="submission" date="2025-09" db="UniProtKB">
        <authorList>
            <consortium name="Ensembl"/>
        </authorList>
    </citation>
    <scope>IDENTIFICATION</scope>
</reference>
<dbReference type="InterPro" id="IPR039594">
    <property type="entry name" value="FBXO34/46"/>
</dbReference>
<dbReference type="GeneID" id="109520415"/>
<dbReference type="AlphaFoldDB" id="A0A3Q2XJI0"/>
<dbReference type="Gene3D" id="1.20.1280.50">
    <property type="match status" value="1"/>
</dbReference>
<dbReference type="PROSITE" id="PS50181">
    <property type="entry name" value="FBOX"/>
    <property type="match status" value="1"/>
</dbReference>
<evidence type="ECO:0000313" key="4">
    <source>
        <dbReference type="Ensembl" id="ENSHCOP00000000076.1"/>
    </source>
</evidence>
<dbReference type="Pfam" id="PF12937">
    <property type="entry name" value="F-box-like"/>
    <property type="match status" value="1"/>
</dbReference>
<organism evidence="4 5">
    <name type="scientific">Hippocampus comes</name>
    <name type="common">Tiger tail seahorse</name>
    <dbReference type="NCBI Taxonomy" id="109280"/>
    <lineage>
        <taxon>Eukaryota</taxon>
        <taxon>Metazoa</taxon>
        <taxon>Chordata</taxon>
        <taxon>Craniata</taxon>
        <taxon>Vertebrata</taxon>
        <taxon>Euteleostomi</taxon>
        <taxon>Actinopterygii</taxon>
        <taxon>Neopterygii</taxon>
        <taxon>Teleostei</taxon>
        <taxon>Neoteleostei</taxon>
        <taxon>Acanthomorphata</taxon>
        <taxon>Syngnathiaria</taxon>
        <taxon>Syngnathiformes</taxon>
        <taxon>Syngnathoidei</taxon>
        <taxon>Syngnathidae</taxon>
        <taxon>Hippocampus</taxon>
    </lineage>
</organism>
<feature type="compositionally biased region" description="Low complexity" evidence="2">
    <location>
        <begin position="224"/>
        <end position="235"/>
    </location>
</feature>
<keyword evidence="1" id="KW-0833">Ubl conjugation pathway</keyword>